<dbReference type="EMBL" id="JACHBC010000014">
    <property type="protein sequence ID" value="MBB5563777.1"/>
    <property type="molecule type" value="Genomic_DNA"/>
</dbReference>
<keyword evidence="2" id="KW-0067">ATP-binding</keyword>
<evidence type="ECO:0000256" key="2">
    <source>
        <dbReference type="ARBA" id="ARBA00022840"/>
    </source>
</evidence>
<dbReference type="AlphaFoldDB" id="A0A7W8XJ26"/>
<dbReference type="Gene3D" id="3.40.50.300">
    <property type="entry name" value="P-loop containing nucleotide triphosphate hydrolases"/>
    <property type="match status" value="1"/>
</dbReference>
<keyword evidence="1" id="KW-0547">Nucleotide-binding</keyword>
<dbReference type="InterPro" id="IPR003593">
    <property type="entry name" value="AAA+_ATPase"/>
</dbReference>
<gene>
    <name evidence="4" type="ORF">GGI59_005476</name>
</gene>
<dbReference type="GO" id="GO:0005524">
    <property type="term" value="F:ATP binding"/>
    <property type="evidence" value="ECO:0007669"/>
    <property type="project" value="UniProtKB-KW"/>
</dbReference>
<sequence>MSFQHPPAAGMSSVAVASAQRAIIARNATLSVRRGKSAGIKVRNCASVISTAVSRAVIATAAIPILPAAEERDAMNQRETVTMNELPKGIHQITQVPNDALGNLWKSIIMDEQTKNRLLSQAVLNFTLRQKVARSVIPLHGVIMLTGLPGTGKTSLAKGLAHRIAEAFNSKAFKLVEVEPHSLASAAHGKTQRAVTDLFGQAISEAAQSGPIIVLLDEVETLAADRGKLSLEANPVDVHRATDAVLVQLDALAEKHPNILFVATSNFPKAVDEAFLSRCDLIIEVPLPDKDACLRILRDCLGGLSRVYPEMRRLLEAKGLDECAQACVGLDGRAIRKMVANALASDTATAMDPGSVTMAKIIEAAKTARKVRLKENRA</sequence>
<evidence type="ECO:0000259" key="3">
    <source>
        <dbReference type="SMART" id="SM00382"/>
    </source>
</evidence>
<dbReference type="SMART" id="SM00382">
    <property type="entry name" value="AAA"/>
    <property type="match status" value="1"/>
</dbReference>
<dbReference type="Pfam" id="PF00004">
    <property type="entry name" value="AAA"/>
    <property type="match status" value="1"/>
</dbReference>
<dbReference type="SUPFAM" id="SSF52540">
    <property type="entry name" value="P-loop containing nucleoside triphosphate hydrolases"/>
    <property type="match status" value="1"/>
</dbReference>
<dbReference type="InterPro" id="IPR044539">
    <property type="entry name" value="Pch2-like"/>
</dbReference>
<protein>
    <submittedName>
        <fullName evidence="4">SpoVK/Ycf46/Vps4 family AAA+-type ATPase</fullName>
    </submittedName>
</protein>
<feature type="domain" description="AAA+ ATPase" evidence="3">
    <location>
        <begin position="139"/>
        <end position="287"/>
    </location>
</feature>
<organism evidence="4 5">
    <name type="scientific">Rhizobium lentis</name>
    <dbReference type="NCBI Taxonomy" id="1138194"/>
    <lineage>
        <taxon>Bacteria</taxon>
        <taxon>Pseudomonadati</taxon>
        <taxon>Pseudomonadota</taxon>
        <taxon>Alphaproteobacteria</taxon>
        <taxon>Hyphomicrobiales</taxon>
        <taxon>Rhizobiaceae</taxon>
        <taxon>Rhizobium/Agrobacterium group</taxon>
        <taxon>Rhizobium</taxon>
    </lineage>
</organism>
<evidence type="ECO:0000313" key="5">
    <source>
        <dbReference type="Proteomes" id="UP000528824"/>
    </source>
</evidence>
<dbReference type="InterPro" id="IPR027417">
    <property type="entry name" value="P-loop_NTPase"/>
</dbReference>
<proteinExistence type="predicted"/>
<reference evidence="4 5" key="1">
    <citation type="submission" date="2020-08" db="EMBL/GenBank/DDBJ databases">
        <title>Genomic Encyclopedia of Type Strains, Phase IV (KMG-V): Genome sequencing to study the core and pangenomes of soil and plant-associated prokaryotes.</title>
        <authorList>
            <person name="Whitman W."/>
        </authorList>
    </citation>
    <scope>NUCLEOTIDE SEQUENCE [LARGE SCALE GENOMIC DNA]</scope>
    <source>
        <strain evidence="4 5">SEMIA 4034</strain>
    </source>
</reference>
<dbReference type="GO" id="GO:0005694">
    <property type="term" value="C:chromosome"/>
    <property type="evidence" value="ECO:0007669"/>
    <property type="project" value="TreeGrafter"/>
</dbReference>
<evidence type="ECO:0000256" key="1">
    <source>
        <dbReference type="ARBA" id="ARBA00022741"/>
    </source>
</evidence>
<accession>A0A7W8XJ26</accession>
<dbReference type="GO" id="GO:0016887">
    <property type="term" value="F:ATP hydrolysis activity"/>
    <property type="evidence" value="ECO:0007669"/>
    <property type="project" value="InterPro"/>
</dbReference>
<dbReference type="PANTHER" id="PTHR45991">
    <property type="entry name" value="PACHYTENE CHECKPOINT PROTEIN 2"/>
    <property type="match status" value="1"/>
</dbReference>
<name>A0A7W8XJ26_9HYPH</name>
<dbReference type="InterPro" id="IPR003959">
    <property type="entry name" value="ATPase_AAA_core"/>
</dbReference>
<dbReference type="PANTHER" id="PTHR45991:SF1">
    <property type="entry name" value="PACHYTENE CHECKPOINT PROTEIN 2 HOMOLOG"/>
    <property type="match status" value="1"/>
</dbReference>
<evidence type="ECO:0000313" key="4">
    <source>
        <dbReference type="EMBL" id="MBB5563777.1"/>
    </source>
</evidence>
<dbReference type="Proteomes" id="UP000528824">
    <property type="component" value="Unassembled WGS sequence"/>
</dbReference>
<comment type="caution">
    <text evidence="4">The sequence shown here is derived from an EMBL/GenBank/DDBJ whole genome shotgun (WGS) entry which is preliminary data.</text>
</comment>
<keyword evidence="5" id="KW-1185">Reference proteome</keyword>